<dbReference type="EMBL" id="JOKM01000021">
    <property type="protein sequence ID" value="KGB25156.1"/>
    <property type="molecule type" value="Genomic_DNA"/>
</dbReference>
<evidence type="ECO:0000256" key="1">
    <source>
        <dbReference type="SAM" id="MobiDB-lite"/>
    </source>
</evidence>
<evidence type="ECO:0000313" key="3">
    <source>
        <dbReference type="Proteomes" id="UP000029448"/>
    </source>
</evidence>
<gene>
    <name evidence="2" type="ORF">AtDm6_0837</name>
</gene>
<sequence length="78" mass="9012">MTLMERTPRSFAPPAPRRTTPCLPEESLKARMISVLSRVCSIKQVCRRTRPLLRKSFLPNPPNENRPRSKEQGLHVVF</sequence>
<comment type="caution">
    <text evidence="2">The sequence shown here is derived from an EMBL/GenBank/DDBJ whole genome shotgun (WGS) entry which is preliminary data.</text>
</comment>
<accession>A0A094ZSL7</accession>
<proteinExistence type="predicted"/>
<reference evidence="2 3" key="1">
    <citation type="submission" date="2014-06" db="EMBL/GenBank/DDBJ databases">
        <title>Functional and comparative genomic analyses of the Drosophila gut microbiota identify candidate symbiosis factors.</title>
        <authorList>
            <person name="Newell P.D."/>
            <person name="Chaston J.M."/>
            <person name="Douglas A.E."/>
        </authorList>
    </citation>
    <scope>NUCLEOTIDE SEQUENCE [LARGE SCALE GENOMIC DNA]</scope>
    <source>
        <strain evidence="2 3">DmCS_006</strain>
    </source>
</reference>
<organism evidence="2 3">
    <name type="scientific">Acetobacter tropicalis</name>
    <dbReference type="NCBI Taxonomy" id="104102"/>
    <lineage>
        <taxon>Bacteria</taxon>
        <taxon>Pseudomonadati</taxon>
        <taxon>Pseudomonadota</taxon>
        <taxon>Alphaproteobacteria</taxon>
        <taxon>Acetobacterales</taxon>
        <taxon>Acetobacteraceae</taxon>
        <taxon>Acetobacter</taxon>
    </lineage>
</organism>
<keyword evidence="3" id="KW-1185">Reference proteome</keyword>
<dbReference type="Proteomes" id="UP000029448">
    <property type="component" value="Unassembled WGS sequence"/>
</dbReference>
<feature type="compositionally biased region" description="Basic and acidic residues" evidence="1">
    <location>
        <begin position="65"/>
        <end position="78"/>
    </location>
</feature>
<protein>
    <submittedName>
        <fullName evidence="2">Uncharacterized protein</fullName>
    </submittedName>
</protein>
<feature type="region of interest" description="Disordered" evidence="1">
    <location>
        <begin position="54"/>
        <end position="78"/>
    </location>
</feature>
<evidence type="ECO:0000313" key="2">
    <source>
        <dbReference type="EMBL" id="KGB25156.1"/>
    </source>
</evidence>
<dbReference type="AlphaFoldDB" id="A0A094ZSL7"/>
<name>A0A094ZSL7_9PROT</name>
<feature type="region of interest" description="Disordered" evidence="1">
    <location>
        <begin position="1"/>
        <end position="22"/>
    </location>
</feature>